<proteinExistence type="predicted"/>
<reference evidence="1" key="1">
    <citation type="submission" date="2021-05" db="EMBL/GenBank/DDBJ databases">
        <authorList>
            <person name="Feng G."/>
        </authorList>
    </citation>
    <scope>NUCLEOTIDE SEQUENCE</scope>
    <source>
        <strain evidence="1">QWXCSY214</strain>
    </source>
</reference>
<dbReference type="Proteomes" id="UP001059488">
    <property type="component" value="Segment"/>
</dbReference>
<organism evidence="1 2">
    <name type="scientific">Sanya levivirus 3</name>
    <dbReference type="NCBI Taxonomy" id="2905511"/>
    <lineage>
        <taxon>Viruses</taxon>
        <taxon>Riboviria</taxon>
        <taxon>Orthornavirae</taxon>
        <taxon>Lenarviricota</taxon>
        <taxon>Leviviricetes</taxon>
        <taxon>Norzivirales</taxon>
        <taxon>Duinviridae</taxon>
        <taxon>Cubpivirus</taxon>
        <taxon>Cubpivirus ischnurenecus</taxon>
    </lineage>
</organism>
<accession>A0A8K1XFA7</accession>
<evidence type="ECO:0000313" key="1">
    <source>
        <dbReference type="EMBL" id="UHM27554.1"/>
    </source>
</evidence>
<evidence type="ECO:0000313" key="2">
    <source>
        <dbReference type="Proteomes" id="UP001059488"/>
    </source>
</evidence>
<gene>
    <name evidence="1" type="ORF">SaLV3_gp1</name>
</gene>
<sequence>MIKSGFIPARPLNIDYSNIVEFKRDGKLWKSVSGQSSVVKTFFSDILRAGFETPLNTAFMGSRNMKYSGKPTPQPSPVIKTWPKITANNKPYKRRSSDGSIVVSPYQVGYTRFTFSNGGQLFNIWPRPKADAQVSVAYYQHGRGSWEVIPGEYGDFPALRISDSVAVTGILLWDEIEASVSDDRTVFDNGFIIPDDGLFNNIPFAVNSQLVVDNTAAANTASVDVLTALAEAPETFKYVIGICTSVVKLFNGFKKREFRLRDKVKRVRLTYDQQQSAISKQISSIDNLSISEARKRRLKKEYVRKQKQLRLQFKKDTNDLLSAIADLWLQFRYAIMPNVYLIEGALDALEKRNSLYQRWSKTQFEPFTIEGWSGDVGVTNRAFIKRKFVSSSIWNNLSANLFLTAYELIPLSFVLDWIINVGNSLSALLTSSISSGIEQEGSTYSWKVDGSFTLRYDDGSQVRAELKGYKRSLIDTQSYCGLQFNPQLSPERLYDAVALTWQLALKRLLK</sequence>
<protein>
    <submittedName>
        <fullName evidence="1">Maturation protein</fullName>
    </submittedName>
</protein>
<keyword evidence="2" id="KW-1185">Reference proteome</keyword>
<dbReference type="EMBL" id="MZ209930">
    <property type="protein sequence ID" value="UHM27554.1"/>
    <property type="molecule type" value="Genomic_RNA"/>
</dbReference>
<name>A0A8K1XFA7_9VIRU</name>